<proteinExistence type="predicted"/>
<evidence type="ECO:0000313" key="4">
    <source>
        <dbReference type="Proteomes" id="UP000006039"/>
    </source>
</evidence>
<reference evidence="3" key="4">
    <citation type="journal article" date="2015" name="G3 (Bethesda)">
        <title>Genome sequences of three phytopathogenic species of the Magnaporthaceae family of fungi.</title>
        <authorList>
            <person name="Okagaki L.H."/>
            <person name="Nunes C.C."/>
            <person name="Sailsbery J."/>
            <person name="Clay B."/>
            <person name="Brown D."/>
            <person name="John T."/>
            <person name="Oh Y."/>
            <person name="Young N."/>
            <person name="Fitzgerald M."/>
            <person name="Haas B.J."/>
            <person name="Zeng Q."/>
            <person name="Young S."/>
            <person name="Adiconis X."/>
            <person name="Fan L."/>
            <person name="Levin J.Z."/>
            <person name="Mitchell T.K."/>
            <person name="Okubara P.A."/>
            <person name="Farman M.L."/>
            <person name="Kohn L.M."/>
            <person name="Birren B."/>
            <person name="Ma L.-J."/>
            <person name="Dean R.A."/>
        </authorList>
    </citation>
    <scope>NUCLEOTIDE SEQUENCE</scope>
    <source>
        <strain evidence="3">R3-111a-1</strain>
    </source>
</reference>
<dbReference type="HOGENOM" id="CLU_160832_0_0_1"/>
<dbReference type="EnsemblFungi" id="EJT73605">
    <property type="protein sequence ID" value="EJT73605"/>
    <property type="gene ID" value="GGTG_07461"/>
</dbReference>
<reference evidence="2" key="3">
    <citation type="submission" date="2010-09" db="EMBL/GenBank/DDBJ databases">
        <title>Annotation of Gaeumannomyces graminis var. tritici R3-111a-1.</title>
        <authorList>
            <consortium name="The Broad Institute Genome Sequencing Platform"/>
            <person name="Ma L.-J."/>
            <person name="Dead R."/>
            <person name="Young S.K."/>
            <person name="Zeng Q."/>
            <person name="Gargeya S."/>
            <person name="Fitzgerald M."/>
            <person name="Haas B."/>
            <person name="Abouelleil A."/>
            <person name="Alvarado L."/>
            <person name="Arachchi H.M."/>
            <person name="Berlin A."/>
            <person name="Brown A."/>
            <person name="Chapman S.B."/>
            <person name="Chen Z."/>
            <person name="Dunbar C."/>
            <person name="Freedman E."/>
            <person name="Gearin G."/>
            <person name="Gellesch M."/>
            <person name="Goldberg J."/>
            <person name="Griggs A."/>
            <person name="Gujja S."/>
            <person name="Heiman D."/>
            <person name="Howarth C."/>
            <person name="Larson L."/>
            <person name="Lui A."/>
            <person name="MacDonald P.J.P."/>
            <person name="Mehta T."/>
            <person name="Montmayeur A."/>
            <person name="Murphy C."/>
            <person name="Neiman D."/>
            <person name="Pearson M."/>
            <person name="Priest M."/>
            <person name="Roberts A."/>
            <person name="Saif S."/>
            <person name="Shea T."/>
            <person name="Shenoy N."/>
            <person name="Sisk P."/>
            <person name="Stolte C."/>
            <person name="Sykes S."/>
            <person name="Yandava C."/>
            <person name="Wortman J."/>
            <person name="Nusbaum C."/>
            <person name="Birren B."/>
        </authorList>
    </citation>
    <scope>NUCLEOTIDE SEQUENCE</scope>
    <source>
        <strain evidence="2">R3-111a-1</strain>
    </source>
</reference>
<feature type="chain" id="PRO_5015094796" evidence="1">
    <location>
        <begin position="17"/>
        <end position="128"/>
    </location>
</feature>
<evidence type="ECO:0000256" key="1">
    <source>
        <dbReference type="SAM" id="SignalP"/>
    </source>
</evidence>
<evidence type="ECO:0000313" key="3">
    <source>
        <dbReference type="EnsemblFungi" id="EJT73605"/>
    </source>
</evidence>
<accession>J3P1R3</accession>
<keyword evidence="4" id="KW-1185">Reference proteome</keyword>
<name>J3P1R3_GAET3</name>
<sequence>MKFLLALVALPAAILAAPVADAATANPPGFLMDSLKCTCQNPATNATKSDSLCANVLGEPETESSSKGSWCYRRFNLTPQMDQLFTDEACTRFFQGNFSKAVCAPVKLCDKDQGPDRHGIQYYKVCGR</sequence>
<dbReference type="GeneID" id="20347919"/>
<keyword evidence="1" id="KW-0732">Signal</keyword>
<reference evidence="4" key="1">
    <citation type="submission" date="2010-07" db="EMBL/GenBank/DDBJ databases">
        <title>The genome sequence of Gaeumannomyces graminis var. tritici strain R3-111a-1.</title>
        <authorList>
            <consortium name="The Broad Institute Genome Sequencing Platform"/>
            <person name="Ma L.-J."/>
            <person name="Dead R."/>
            <person name="Young S."/>
            <person name="Zeng Q."/>
            <person name="Koehrsen M."/>
            <person name="Alvarado L."/>
            <person name="Berlin A."/>
            <person name="Chapman S.B."/>
            <person name="Chen Z."/>
            <person name="Freedman E."/>
            <person name="Gellesch M."/>
            <person name="Goldberg J."/>
            <person name="Griggs A."/>
            <person name="Gujja S."/>
            <person name="Heilman E.R."/>
            <person name="Heiman D."/>
            <person name="Hepburn T."/>
            <person name="Howarth C."/>
            <person name="Jen D."/>
            <person name="Larson L."/>
            <person name="Mehta T."/>
            <person name="Neiman D."/>
            <person name="Pearson M."/>
            <person name="Roberts A."/>
            <person name="Saif S."/>
            <person name="Shea T."/>
            <person name="Shenoy N."/>
            <person name="Sisk P."/>
            <person name="Stolte C."/>
            <person name="Sykes S."/>
            <person name="Walk T."/>
            <person name="White J."/>
            <person name="Yandava C."/>
            <person name="Haas B."/>
            <person name="Nusbaum C."/>
            <person name="Birren B."/>
        </authorList>
    </citation>
    <scope>NUCLEOTIDE SEQUENCE [LARGE SCALE GENOMIC DNA]</scope>
    <source>
        <strain evidence="4">R3-111a-1</strain>
    </source>
</reference>
<reference evidence="3" key="5">
    <citation type="submission" date="2018-04" db="UniProtKB">
        <authorList>
            <consortium name="EnsemblFungi"/>
        </authorList>
    </citation>
    <scope>IDENTIFICATION</scope>
    <source>
        <strain evidence="3">R3-111a-1</strain>
    </source>
</reference>
<dbReference type="eggNOG" id="ENOG502RF1E">
    <property type="taxonomic scope" value="Eukaryota"/>
</dbReference>
<gene>
    <name evidence="3" type="primary">20347919</name>
    <name evidence="2" type="ORF">GGTG_07461</name>
</gene>
<dbReference type="RefSeq" id="XP_009223549.1">
    <property type="nucleotide sequence ID" value="XM_009225285.1"/>
</dbReference>
<feature type="signal peptide" evidence="1">
    <location>
        <begin position="1"/>
        <end position="16"/>
    </location>
</feature>
<organism evidence="2">
    <name type="scientific">Gaeumannomyces tritici (strain R3-111a-1)</name>
    <name type="common">Wheat and barley take-all root rot fungus</name>
    <name type="synonym">Gaeumannomyces graminis var. tritici</name>
    <dbReference type="NCBI Taxonomy" id="644352"/>
    <lineage>
        <taxon>Eukaryota</taxon>
        <taxon>Fungi</taxon>
        <taxon>Dikarya</taxon>
        <taxon>Ascomycota</taxon>
        <taxon>Pezizomycotina</taxon>
        <taxon>Sordariomycetes</taxon>
        <taxon>Sordariomycetidae</taxon>
        <taxon>Magnaporthales</taxon>
        <taxon>Magnaporthaceae</taxon>
        <taxon>Gaeumannomyces</taxon>
    </lineage>
</organism>
<evidence type="ECO:0000313" key="2">
    <source>
        <dbReference type="EMBL" id="EJT73605.1"/>
    </source>
</evidence>
<reference evidence="2" key="2">
    <citation type="submission" date="2010-07" db="EMBL/GenBank/DDBJ databases">
        <authorList>
            <consortium name="The Broad Institute Genome Sequencing Platform"/>
            <consortium name="Broad Institute Genome Sequencing Center for Infectious Disease"/>
            <person name="Ma L.-J."/>
            <person name="Dead R."/>
            <person name="Young S."/>
            <person name="Zeng Q."/>
            <person name="Koehrsen M."/>
            <person name="Alvarado L."/>
            <person name="Berlin A."/>
            <person name="Chapman S.B."/>
            <person name="Chen Z."/>
            <person name="Freedman E."/>
            <person name="Gellesch M."/>
            <person name="Goldberg J."/>
            <person name="Griggs A."/>
            <person name="Gujja S."/>
            <person name="Heilman E.R."/>
            <person name="Heiman D."/>
            <person name="Hepburn T."/>
            <person name="Howarth C."/>
            <person name="Jen D."/>
            <person name="Larson L."/>
            <person name="Mehta T."/>
            <person name="Neiman D."/>
            <person name="Pearson M."/>
            <person name="Roberts A."/>
            <person name="Saif S."/>
            <person name="Shea T."/>
            <person name="Shenoy N."/>
            <person name="Sisk P."/>
            <person name="Stolte C."/>
            <person name="Sykes S."/>
            <person name="Walk T."/>
            <person name="White J."/>
            <person name="Yandava C."/>
            <person name="Haas B."/>
            <person name="Nusbaum C."/>
            <person name="Birren B."/>
        </authorList>
    </citation>
    <scope>NUCLEOTIDE SEQUENCE</scope>
    <source>
        <strain evidence="2">R3-111a-1</strain>
    </source>
</reference>
<protein>
    <submittedName>
        <fullName evidence="2 3">Uncharacterized protein</fullName>
    </submittedName>
</protein>
<dbReference type="EMBL" id="GL385398">
    <property type="protein sequence ID" value="EJT73605.1"/>
    <property type="molecule type" value="Genomic_DNA"/>
</dbReference>
<dbReference type="AlphaFoldDB" id="J3P1R3"/>
<dbReference type="VEuPathDB" id="FungiDB:GGTG_07461"/>
<dbReference type="Proteomes" id="UP000006039">
    <property type="component" value="Unassembled WGS sequence"/>
</dbReference>